<sequence>MNYNGKANAQQTYDAIVVGSGISGGWAAKELTEKGLKVLLIERGRKVEHIKDYTTAMNTPWDNKHRTRLTPEEKEQYTIQSRCYAFNDETKQWWVNDRENPYTEVQPFNWLRGYHLGGRSLMWGRQSYRWSDLDFGANARDGHGTDWPIRYKDIEPWYDYVETFAGISGNRDGLAQLPDGKFLPPMDMNCLEEHARDKVNARWKDRHIIIGRTANLSKAAAPQLDVKRQSCQFRNRCHWGCPFGGYFSTLSATLPAAMATGNLTLRTDAIALEVLYDEARQRASGVRILDTHTKKTEDYTAKIVFVNASTLGTTWLLMHSVSNRFPNGLGNDSGVLGHYLMDHHFSVGAGGRFDGFGDKYYYGRRANGVYVPRYRNLHGDEKRGYVRGFGYQGGASRGSWGRGAASAGIGVEFKKELAEPGEWGMGLGSWGECLPYHENGATLDKSKTDAYGLPTLKINCSFKENELAMRKDMMNDAAEMLDAAGLKDIHTYDGLKDSPPGHCIHEMGTARMGRDPKTSMLNAWNQLHAVKNVFITDGSCMASTACQNPSLTYMALTARAADYAVKELKKGNI</sequence>
<dbReference type="InterPro" id="IPR007867">
    <property type="entry name" value="GMC_OxRtase_C"/>
</dbReference>
<evidence type="ECO:0000256" key="2">
    <source>
        <dbReference type="ARBA" id="ARBA00010790"/>
    </source>
</evidence>
<dbReference type="Pfam" id="PF00732">
    <property type="entry name" value="GMC_oxred_N"/>
    <property type="match status" value="1"/>
</dbReference>
<dbReference type="Proteomes" id="UP001501207">
    <property type="component" value="Unassembled WGS sequence"/>
</dbReference>
<dbReference type="InterPro" id="IPR051473">
    <property type="entry name" value="P2Ox-like"/>
</dbReference>
<evidence type="ECO:0000259" key="7">
    <source>
        <dbReference type="Pfam" id="PF05199"/>
    </source>
</evidence>
<dbReference type="PANTHER" id="PTHR42784">
    <property type="entry name" value="PYRANOSE 2-OXIDASE"/>
    <property type="match status" value="1"/>
</dbReference>
<dbReference type="InterPro" id="IPR000172">
    <property type="entry name" value="GMC_OxRdtase_N"/>
</dbReference>
<proteinExistence type="inferred from homology"/>
<feature type="domain" description="Glucose-methanol-choline oxidoreductase C-terminal" evidence="7">
    <location>
        <begin position="442"/>
        <end position="556"/>
    </location>
</feature>
<comment type="similarity">
    <text evidence="2">Belongs to the GMC oxidoreductase family.</text>
</comment>
<evidence type="ECO:0000313" key="9">
    <source>
        <dbReference type="Proteomes" id="UP001501207"/>
    </source>
</evidence>
<evidence type="ECO:0000256" key="3">
    <source>
        <dbReference type="ARBA" id="ARBA00022630"/>
    </source>
</evidence>
<evidence type="ECO:0000256" key="4">
    <source>
        <dbReference type="ARBA" id="ARBA00022827"/>
    </source>
</evidence>
<keyword evidence="3" id="KW-0285">Flavoprotein</keyword>
<keyword evidence="4" id="KW-0274">FAD</keyword>
<evidence type="ECO:0000256" key="1">
    <source>
        <dbReference type="ARBA" id="ARBA00001974"/>
    </source>
</evidence>
<accession>A0ABP8G0Q1</accession>
<keyword evidence="5" id="KW-0560">Oxidoreductase</keyword>
<dbReference type="SUPFAM" id="SSF51905">
    <property type="entry name" value="FAD/NAD(P)-binding domain"/>
    <property type="match status" value="1"/>
</dbReference>
<dbReference type="Pfam" id="PF13450">
    <property type="entry name" value="NAD_binding_8"/>
    <property type="match status" value="1"/>
</dbReference>
<name>A0ABP8G0Q1_9BACT</name>
<dbReference type="InterPro" id="IPR036188">
    <property type="entry name" value="FAD/NAD-bd_sf"/>
</dbReference>
<keyword evidence="9" id="KW-1185">Reference proteome</keyword>
<dbReference type="Gene3D" id="3.50.50.60">
    <property type="entry name" value="FAD/NAD(P)-binding domain"/>
    <property type="match status" value="2"/>
</dbReference>
<protein>
    <submittedName>
        <fullName evidence="8">GMC family oxidoreductase</fullName>
    </submittedName>
</protein>
<evidence type="ECO:0000259" key="6">
    <source>
        <dbReference type="Pfam" id="PF00732"/>
    </source>
</evidence>
<evidence type="ECO:0000256" key="5">
    <source>
        <dbReference type="ARBA" id="ARBA00023002"/>
    </source>
</evidence>
<feature type="domain" description="Glucose-methanol-choline oxidoreductase N-terminal" evidence="6">
    <location>
        <begin position="84"/>
        <end position="343"/>
    </location>
</feature>
<comment type="caution">
    <text evidence="8">The sequence shown here is derived from an EMBL/GenBank/DDBJ whole genome shotgun (WGS) entry which is preliminary data.</text>
</comment>
<comment type="cofactor">
    <cofactor evidence="1">
        <name>FAD</name>
        <dbReference type="ChEBI" id="CHEBI:57692"/>
    </cofactor>
</comment>
<gene>
    <name evidence="8" type="ORF">GCM10023143_26020</name>
</gene>
<dbReference type="EMBL" id="BAABFN010000006">
    <property type="protein sequence ID" value="GAA4314937.1"/>
    <property type="molecule type" value="Genomic_DNA"/>
</dbReference>
<organism evidence="8 9">
    <name type="scientific">Compostibacter hankyongensis</name>
    <dbReference type="NCBI Taxonomy" id="1007089"/>
    <lineage>
        <taxon>Bacteria</taxon>
        <taxon>Pseudomonadati</taxon>
        <taxon>Bacteroidota</taxon>
        <taxon>Chitinophagia</taxon>
        <taxon>Chitinophagales</taxon>
        <taxon>Chitinophagaceae</taxon>
        <taxon>Compostibacter</taxon>
    </lineage>
</organism>
<reference evidence="9" key="1">
    <citation type="journal article" date="2019" name="Int. J. Syst. Evol. Microbiol.">
        <title>The Global Catalogue of Microorganisms (GCM) 10K type strain sequencing project: providing services to taxonomists for standard genome sequencing and annotation.</title>
        <authorList>
            <consortium name="The Broad Institute Genomics Platform"/>
            <consortium name="The Broad Institute Genome Sequencing Center for Infectious Disease"/>
            <person name="Wu L."/>
            <person name="Ma J."/>
        </authorList>
    </citation>
    <scope>NUCLEOTIDE SEQUENCE [LARGE SCALE GENOMIC DNA]</scope>
    <source>
        <strain evidence="9">JCM 17664</strain>
    </source>
</reference>
<dbReference type="Pfam" id="PF05199">
    <property type="entry name" value="GMC_oxred_C"/>
    <property type="match status" value="1"/>
</dbReference>
<evidence type="ECO:0000313" key="8">
    <source>
        <dbReference type="EMBL" id="GAA4314937.1"/>
    </source>
</evidence>
<dbReference type="RefSeq" id="WP_344980003.1">
    <property type="nucleotide sequence ID" value="NZ_BAABFN010000006.1"/>
</dbReference>
<dbReference type="SUPFAM" id="SSF54373">
    <property type="entry name" value="FAD-linked reductases, C-terminal domain"/>
    <property type="match status" value="1"/>
</dbReference>
<dbReference type="PANTHER" id="PTHR42784:SF1">
    <property type="entry name" value="PYRANOSE 2-OXIDASE"/>
    <property type="match status" value="1"/>
</dbReference>